<keyword evidence="2" id="KW-1185">Reference proteome</keyword>
<evidence type="ECO:0000313" key="2">
    <source>
        <dbReference type="Proteomes" id="UP000240971"/>
    </source>
</evidence>
<dbReference type="EMBL" id="PYAW01000010">
    <property type="protein sequence ID" value="PSL42809.1"/>
    <property type="molecule type" value="Genomic_DNA"/>
</dbReference>
<proteinExistence type="predicted"/>
<dbReference type="AlphaFoldDB" id="A0A2P8H9G3"/>
<comment type="caution">
    <text evidence="1">The sequence shown here is derived from an EMBL/GenBank/DDBJ whole genome shotgun (WGS) entry which is preliminary data.</text>
</comment>
<evidence type="ECO:0000313" key="1">
    <source>
        <dbReference type="EMBL" id="PSL42809.1"/>
    </source>
</evidence>
<accession>A0A2P8H9G3</accession>
<dbReference type="Proteomes" id="UP000240971">
    <property type="component" value="Unassembled WGS sequence"/>
</dbReference>
<reference evidence="1 2" key="1">
    <citation type="submission" date="2018-03" db="EMBL/GenBank/DDBJ databases">
        <title>Genomic Encyclopedia of Archaeal and Bacterial Type Strains, Phase II (KMG-II): from individual species to whole genera.</title>
        <authorList>
            <person name="Goeker M."/>
        </authorList>
    </citation>
    <scope>NUCLEOTIDE SEQUENCE [LARGE SCALE GENOMIC DNA]</scope>
    <source>
        <strain evidence="1 2">DSM 24859</strain>
    </source>
</reference>
<protein>
    <submittedName>
        <fullName evidence="1">Uncharacterized protein</fullName>
    </submittedName>
</protein>
<sequence>MKQYNFQFDGDNSIVEWDKVRIRTKYLRNWEDAVILARRVARRYRVIVRLTEGNSPLTVSGTYIYHNINFHS</sequence>
<organism evidence="1 2">
    <name type="scientific">Chitinophaga niastensis</name>
    <dbReference type="NCBI Taxonomy" id="536980"/>
    <lineage>
        <taxon>Bacteria</taxon>
        <taxon>Pseudomonadati</taxon>
        <taxon>Bacteroidota</taxon>
        <taxon>Chitinophagia</taxon>
        <taxon>Chitinophagales</taxon>
        <taxon>Chitinophagaceae</taxon>
        <taxon>Chitinophaga</taxon>
    </lineage>
</organism>
<gene>
    <name evidence="1" type="ORF">CLV51_11025</name>
</gene>
<name>A0A2P8H9G3_CHINA</name>